<dbReference type="SMART" id="SM00233">
    <property type="entry name" value="PH"/>
    <property type="match status" value="2"/>
</dbReference>
<dbReference type="InterPro" id="IPR011993">
    <property type="entry name" value="PH-like_dom_sf"/>
</dbReference>
<keyword evidence="4 5" id="KW-0175">Coiled coil</keyword>
<dbReference type="PROSITE" id="PS50003">
    <property type="entry name" value="PH_DOMAIN"/>
    <property type="match status" value="1"/>
</dbReference>
<dbReference type="InterPro" id="IPR030113">
    <property type="entry name" value="AFAP"/>
</dbReference>
<feature type="region of interest" description="Disordered" evidence="6">
    <location>
        <begin position="324"/>
        <end position="432"/>
    </location>
</feature>
<feature type="compositionally biased region" description="Basic and acidic residues" evidence="6">
    <location>
        <begin position="703"/>
        <end position="722"/>
    </location>
</feature>
<evidence type="ECO:0000259" key="7">
    <source>
        <dbReference type="PROSITE" id="PS50003"/>
    </source>
</evidence>
<organism evidence="8 9">
    <name type="scientific">Petromyzon marinus</name>
    <name type="common">Sea lamprey</name>
    <dbReference type="NCBI Taxonomy" id="7757"/>
    <lineage>
        <taxon>Eukaryota</taxon>
        <taxon>Metazoa</taxon>
        <taxon>Chordata</taxon>
        <taxon>Craniata</taxon>
        <taxon>Vertebrata</taxon>
        <taxon>Cyclostomata</taxon>
        <taxon>Hyperoartia</taxon>
        <taxon>Petromyzontiformes</taxon>
        <taxon>Petromyzontidae</taxon>
        <taxon>Petromyzon</taxon>
    </lineage>
</organism>
<gene>
    <name evidence="9" type="primary">LOC116941325</name>
</gene>
<comment type="subcellular location">
    <subcellularLocation>
        <location evidence="1">Cytoplasm</location>
    </subcellularLocation>
</comment>
<evidence type="ECO:0000256" key="1">
    <source>
        <dbReference type="ARBA" id="ARBA00004496"/>
    </source>
</evidence>
<feature type="domain" description="PH" evidence="7">
    <location>
        <begin position="217"/>
        <end position="314"/>
    </location>
</feature>
<dbReference type="AlphaFoldDB" id="A0AAJ7WSH2"/>
<dbReference type="Gene3D" id="2.30.29.30">
    <property type="entry name" value="Pleckstrin-homology domain (PH domain)/Phosphotyrosine-binding domain (PTB)"/>
    <property type="match status" value="2"/>
</dbReference>
<dbReference type="RefSeq" id="XP_032808177.1">
    <property type="nucleotide sequence ID" value="XM_032952286.1"/>
</dbReference>
<dbReference type="GO" id="GO:0017124">
    <property type="term" value="F:SH3 domain binding"/>
    <property type="evidence" value="ECO:0007669"/>
    <property type="project" value="TreeGrafter"/>
</dbReference>
<feature type="compositionally biased region" description="Basic and acidic residues" evidence="6">
    <location>
        <begin position="880"/>
        <end position="896"/>
    </location>
</feature>
<dbReference type="InterPro" id="IPR001849">
    <property type="entry name" value="PH_domain"/>
</dbReference>
<reference evidence="9" key="1">
    <citation type="submission" date="2025-08" db="UniProtKB">
        <authorList>
            <consortium name="RefSeq"/>
        </authorList>
    </citation>
    <scope>IDENTIFICATION</scope>
    <source>
        <tissue evidence="9">Sperm</tissue>
    </source>
</reference>
<evidence type="ECO:0000256" key="5">
    <source>
        <dbReference type="SAM" id="Coils"/>
    </source>
</evidence>
<dbReference type="Proteomes" id="UP001318040">
    <property type="component" value="Chromosome 11"/>
</dbReference>
<evidence type="ECO:0000313" key="8">
    <source>
        <dbReference type="Proteomes" id="UP001318040"/>
    </source>
</evidence>
<dbReference type="Pfam" id="PF00169">
    <property type="entry name" value="PH"/>
    <property type="match status" value="1"/>
</dbReference>
<feature type="compositionally biased region" description="Gly residues" evidence="6">
    <location>
        <begin position="416"/>
        <end position="432"/>
    </location>
</feature>
<feature type="region of interest" description="Disordered" evidence="6">
    <location>
        <begin position="159"/>
        <end position="211"/>
    </location>
</feature>
<dbReference type="KEGG" id="pmrn:116941325"/>
<evidence type="ECO:0000256" key="4">
    <source>
        <dbReference type="ARBA" id="ARBA00023054"/>
    </source>
</evidence>
<dbReference type="GO" id="GO:0005829">
    <property type="term" value="C:cytosol"/>
    <property type="evidence" value="ECO:0007669"/>
    <property type="project" value="TreeGrafter"/>
</dbReference>
<keyword evidence="2" id="KW-0963">Cytoplasm</keyword>
<keyword evidence="8" id="KW-1185">Reference proteome</keyword>
<feature type="region of interest" description="Disordered" evidence="6">
    <location>
        <begin position="607"/>
        <end position="648"/>
    </location>
</feature>
<feature type="compositionally biased region" description="Low complexity" evidence="6">
    <location>
        <begin position="723"/>
        <end position="746"/>
    </location>
</feature>
<feature type="region of interest" description="Disordered" evidence="6">
    <location>
        <begin position="873"/>
        <end position="896"/>
    </location>
</feature>
<evidence type="ECO:0000256" key="2">
    <source>
        <dbReference type="ARBA" id="ARBA00022490"/>
    </source>
</evidence>
<feature type="compositionally biased region" description="Basic and acidic residues" evidence="6">
    <location>
        <begin position="749"/>
        <end position="758"/>
    </location>
</feature>
<feature type="region of interest" description="Disordered" evidence="6">
    <location>
        <begin position="75"/>
        <end position="126"/>
    </location>
</feature>
<feature type="compositionally biased region" description="Pro residues" evidence="6">
    <location>
        <begin position="97"/>
        <end position="110"/>
    </location>
</feature>
<feature type="region of interest" description="Disordered" evidence="6">
    <location>
        <begin position="677"/>
        <end position="770"/>
    </location>
</feature>
<feature type="region of interest" description="Disordered" evidence="6">
    <location>
        <begin position="567"/>
        <end position="593"/>
    </location>
</feature>
<dbReference type="SUPFAM" id="SSF50729">
    <property type="entry name" value="PH domain-like"/>
    <property type="match status" value="2"/>
</dbReference>
<proteinExistence type="predicted"/>
<protein>
    <submittedName>
        <fullName evidence="9">Actin filament-associated protein 1-like</fullName>
    </submittedName>
</protein>
<evidence type="ECO:0000256" key="3">
    <source>
        <dbReference type="ARBA" id="ARBA00022737"/>
    </source>
</evidence>
<sequence>MEKGKVLEQLLPELSSFLEIIDQEPLGTTARRKQQLIQTFIQQLKSSSGDDGEYMYMNSISPTLKTLIAERASASANEESAGSSSLKTPPSRTLPRPKLPLPRIPELPTPDPEEGSPSSPEDHYEEAVSFGSGILPEFNHFFDCRSPATASSVDAEGCYEDATYPPTPNSTTPDNRDDSDALSSSYESYEEEDDDGKGQRSTPQWPPPEASLGLAQGSRMCAFMLRKKRFGQWAKQLCVLRGDRLLCYKNSRQKSPQLELALGGCAVVYAVKSGRRKTRHEIRISRADSDPLVLAAASREHAEHWRQVLQEICDPENKMAVAAAAAATGEASGTPPRAKEELEKRCSLETPGSDAESIVTVSSGEGLPSDADGKDGSKAARPGWSLGKATGKRLTQIIGRRQKKKELPESPQRSARGGGSSGGGGGGGGVGGAGDADASGCLSVLTESGWQECWGSLEGRTLFLGSGGGGAKGEPPVGSTALHGCRLAAGLVPKHPLAFRLLRGDKEVATLEAASWVETGRWVGLLLAATGCGTEPESLLYEHVDTETSSRFLHAAKLSRGIKVRQASSPNVYTDGPPCRSRDHSPSDDPYENLTRGVALAATAGGALCSASDGPRDPATPEEHAPSEGPSVPPAPTPCGTDGGDGDAGLRELAEEIMRDIGGRLLHDPGDYVSIARGLEGGGGGGGGGGAGSSRQWDAATVEGHERDSPAPGDKETERTSCDVDSCSSSTTSSSSSSCFADASGARGDAPRDKDGKRRAALLAEPSLGQRYGRRRVEADAARLQAEALELQRRREDVRSRLSGLRRERREAREVLEARQGDGGAPGETEVAELRLLEERCRACEGERVDLELRLIEVTERLKHALSGGPSLGLTISPRPAERDAVPQVPEGRRRDLPCCDTADSEVRLLPVNSQAAMRRRPLSIYALACSGAVLQKAKEWETKKGT</sequence>
<evidence type="ECO:0000256" key="6">
    <source>
        <dbReference type="SAM" id="MobiDB-lite"/>
    </source>
</evidence>
<dbReference type="PANTHER" id="PTHR14338">
    <property type="entry name" value="ACTIN FILAMENT-ASSOCIATED PROTEIN 1 FAMILY MEMBER"/>
    <property type="match status" value="1"/>
</dbReference>
<name>A0AAJ7WSH2_PETMA</name>
<feature type="compositionally biased region" description="Basic and acidic residues" evidence="6">
    <location>
        <begin position="614"/>
        <end position="626"/>
    </location>
</feature>
<keyword evidence="3" id="KW-0677">Repeat</keyword>
<dbReference type="PANTHER" id="PTHR14338:SF7">
    <property type="entry name" value="PH DOMAIN-CONTAINING PROTEIN"/>
    <property type="match status" value="1"/>
</dbReference>
<feature type="compositionally biased region" description="Gly residues" evidence="6">
    <location>
        <begin position="679"/>
        <end position="692"/>
    </location>
</feature>
<evidence type="ECO:0000313" key="9">
    <source>
        <dbReference type="RefSeq" id="XP_032808177.1"/>
    </source>
</evidence>
<feature type="coiled-coil region" evidence="5">
    <location>
        <begin position="774"/>
        <end position="854"/>
    </location>
</feature>
<feature type="compositionally biased region" description="Low complexity" evidence="6">
    <location>
        <begin position="75"/>
        <end position="96"/>
    </location>
</feature>
<feature type="compositionally biased region" description="Basic and acidic residues" evidence="6">
    <location>
        <begin position="337"/>
        <end position="347"/>
    </location>
</feature>
<accession>A0AAJ7WSH2</accession>